<comment type="caution">
    <text evidence="1">The sequence shown here is derived from an EMBL/GenBank/DDBJ whole genome shotgun (WGS) entry which is preliminary data.</text>
</comment>
<accession>A0A837I6Y7</accession>
<evidence type="ECO:0000313" key="1">
    <source>
        <dbReference type="EMBL" id="KKT36607.1"/>
    </source>
</evidence>
<reference evidence="1 2" key="1">
    <citation type="journal article" date="2015" name="Nature">
        <title>rRNA introns, odd ribosomes, and small enigmatic genomes across a large radiation of phyla.</title>
        <authorList>
            <person name="Brown C.T."/>
            <person name="Hug L.A."/>
            <person name="Thomas B.C."/>
            <person name="Sharon I."/>
            <person name="Castelle C.J."/>
            <person name="Singh A."/>
            <person name="Wilkins M.J."/>
            <person name="Williams K.H."/>
            <person name="Banfield J.F."/>
        </authorList>
    </citation>
    <scope>NUCLEOTIDE SEQUENCE [LARGE SCALE GENOMIC DNA]</scope>
</reference>
<protein>
    <submittedName>
        <fullName evidence="1">Uncharacterized protein</fullName>
    </submittedName>
</protein>
<organism evidence="1 2">
    <name type="scientific">Candidatus Nomurabacteria bacterium GW2011_GWB1_44_12</name>
    <dbReference type="NCBI Taxonomy" id="1618748"/>
    <lineage>
        <taxon>Bacteria</taxon>
        <taxon>Candidatus Nomuraibacteriota</taxon>
    </lineage>
</organism>
<sequence length="37" mass="4120">MQIDPSGPISFFTERAKANVLSTITTRDLKNEKPKKG</sequence>
<dbReference type="EMBL" id="LCHP01000005">
    <property type="protein sequence ID" value="KKT36607.1"/>
    <property type="molecule type" value="Genomic_DNA"/>
</dbReference>
<dbReference type="AlphaFoldDB" id="A0A837I6Y7"/>
<proteinExistence type="predicted"/>
<gene>
    <name evidence="1" type="ORF">UW25_C0005G0089</name>
</gene>
<evidence type="ECO:0000313" key="2">
    <source>
        <dbReference type="Proteomes" id="UP000033815"/>
    </source>
</evidence>
<name>A0A837I6Y7_9BACT</name>
<dbReference type="Proteomes" id="UP000033815">
    <property type="component" value="Unassembled WGS sequence"/>
</dbReference>